<dbReference type="InterPro" id="IPR029044">
    <property type="entry name" value="Nucleotide-diphossugar_trans"/>
</dbReference>
<organism evidence="1 2">
    <name type="scientific">Aquariibacter albus</name>
    <dbReference type="NCBI Taxonomy" id="2759899"/>
    <lineage>
        <taxon>Bacteria</taxon>
        <taxon>Pseudomonadati</taxon>
        <taxon>Pseudomonadota</taxon>
        <taxon>Betaproteobacteria</taxon>
        <taxon>Burkholderiales</taxon>
        <taxon>Sphaerotilaceae</taxon>
        <taxon>Aquariibacter</taxon>
    </lineage>
</organism>
<evidence type="ECO:0000313" key="2">
    <source>
        <dbReference type="Proteomes" id="UP000586093"/>
    </source>
</evidence>
<dbReference type="PANTHER" id="PTHR36529">
    <property type="entry name" value="SLL1095 PROTEIN"/>
    <property type="match status" value="1"/>
</dbReference>
<gene>
    <name evidence="1" type="ORF">H4F90_08315</name>
</gene>
<dbReference type="SUPFAM" id="SSF53448">
    <property type="entry name" value="Nucleotide-diphospho-sugar transferases"/>
    <property type="match status" value="1"/>
</dbReference>
<dbReference type="Pfam" id="PF09837">
    <property type="entry name" value="DUF2064"/>
    <property type="match status" value="1"/>
</dbReference>
<dbReference type="InterPro" id="IPR018641">
    <property type="entry name" value="Trfase_1_rSAM/seldom-assoc"/>
</dbReference>
<sequence>MPPRFHLTVLAKAPVPGRAKTRLIPALGADGAAALAERLLDLALDQALAAGFDTVELCVTPDADHPAVQRQAARPGLRLSLQGEGDLGARMARALDRALAGGAAGALLIGTDAPALDAARLRAAAQALAQADAVTVPAHDGGYALIGLRRPAPALFEGMAWSTAGVLAATRARAAAAGLRLAELAPLHDIDEPADLVHLPPGWLPAGREVGA</sequence>
<dbReference type="EMBL" id="JACIVI010000002">
    <property type="protein sequence ID" value="MBB1161981.1"/>
    <property type="molecule type" value="Genomic_DNA"/>
</dbReference>
<dbReference type="NCBIfam" id="TIGR04282">
    <property type="entry name" value="glyco_like_cofC"/>
    <property type="match status" value="1"/>
</dbReference>
<accession>A0A839HS78</accession>
<dbReference type="Proteomes" id="UP000586093">
    <property type="component" value="Unassembled WGS sequence"/>
</dbReference>
<dbReference type="PANTHER" id="PTHR36529:SF1">
    <property type="entry name" value="GLYCOSYLTRANSFERASE"/>
    <property type="match status" value="1"/>
</dbReference>
<reference evidence="1 2" key="1">
    <citation type="submission" date="2020-08" db="EMBL/GenBank/DDBJ databases">
        <title>Aquariorum lacteus gen. nov., sp. nov., a new member of the family Comamonadaceae, isolated from freshwater aquarium.</title>
        <authorList>
            <person name="Chun S.-J."/>
        </authorList>
    </citation>
    <scope>NUCLEOTIDE SEQUENCE [LARGE SCALE GENOMIC DNA]</scope>
    <source>
        <strain evidence="1 2">SJAQ100</strain>
    </source>
</reference>
<dbReference type="AlphaFoldDB" id="A0A839HS78"/>
<proteinExistence type="predicted"/>
<evidence type="ECO:0000313" key="1">
    <source>
        <dbReference type="EMBL" id="MBB1161981.1"/>
    </source>
</evidence>
<dbReference type="GO" id="GO:0016740">
    <property type="term" value="F:transferase activity"/>
    <property type="evidence" value="ECO:0007669"/>
    <property type="project" value="UniProtKB-KW"/>
</dbReference>
<keyword evidence="1" id="KW-0808">Transferase</keyword>
<name>A0A839HS78_9BURK</name>
<dbReference type="RefSeq" id="WP_182663443.1">
    <property type="nucleotide sequence ID" value="NZ_JACIVI010000002.1"/>
</dbReference>
<protein>
    <submittedName>
        <fullName evidence="1">TIGR04282 family arsenosugar biosynthesis glycosyltransferase</fullName>
    </submittedName>
</protein>
<dbReference type="Gene3D" id="3.90.550.10">
    <property type="entry name" value="Spore Coat Polysaccharide Biosynthesis Protein SpsA, Chain A"/>
    <property type="match status" value="1"/>
</dbReference>
<comment type="caution">
    <text evidence="1">The sequence shown here is derived from an EMBL/GenBank/DDBJ whole genome shotgun (WGS) entry which is preliminary data.</text>
</comment>
<keyword evidence="2" id="KW-1185">Reference proteome</keyword>